<proteinExistence type="predicted"/>
<feature type="region of interest" description="Disordered" evidence="1">
    <location>
        <begin position="638"/>
        <end position="680"/>
    </location>
</feature>
<dbReference type="InterPro" id="IPR011009">
    <property type="entry name" value="Kinase-like_dom_sf"/>
</dbReference>
<feature type="compositionally biased region" description="Low complexity" evidence="1">
    <location>
        <begin position="1014"/>
        <end position="1033"/>
    </location>
</feature>
<accession>Q6MGI4</accession>
<organism evidence="2">
    <name type="scientific">Neurospora crassa</name>
    <dbReference type="NCBI Taxonomy" id="5141"/>
    <lineage>
        <taxon>Eukaryota</taxon>
        <taxon>Fungi</taxon>
        <taxon>Dikarya</taxon>
        <taxon>Ascomycota</taxon>
        <taxon>Pezizomycotina</taxon>
        <taxon>Sordariomycetes</taxon>
        <taxon>Sordariomycetidae</taxon>
        <taxon>Sordariales</taxon>
        <taxon>Sordariaceae</taxon>
        <taxon>Neurospora</taxon>
    </lineage>
</organism>
<dbReference type="InterPro" id="IPR017441">
    <property type="entry name" value="Protein_kinase_ATP_BS"/>
</dbReference>
<dbReference type="PANTHER" id="PTHR44305">
    <property type="entry name" value="SI:DKEY-192D15.2-RELATED"/>
    <property type="match status" value="1"/>
</dbReference>
<dbReference type="VEuPathDB" id="FungiDB:NCU00763"/>
<feature type="compositionally biased region" description="Low complexity" evidence="1">
    <location>
        <begin position="1176"/>
        <end position="1185"/>
    </location>
</feature>
<feature type="region of interest" description="Disordered" evidence="1">
    <location>
        <begin position="1147"/>
        <end position="1188"/>
    </location>
</feature>
<feature type="region of interest" description="Disordered" evidence="1">
    <location>
        <begin position="98"/>
        <end position="137"/>
    </location>
</feature>
<dbReference type="EMBL" id="BX842680">
    <property type="protein sequence ID" value="CAE81954.1"/>
    <property type="molecule type" value="Genomic_DNA"/>
</dbReference>
<protein>
    <submittedName>
        <fullName evidence="2">Uncharacterized protein 90C4.280</fullName>
    </submittedName>
</protein>
<feature type="compositionally biased region" description="Polar residues" evidence="1">
    <location>
        <begin position="117"/>
        <end position="126"/>
    </location>
</feature>
<dbReference type="InterPro" id="IPR000719">
    <property type="entry name" value="Prot_kinase_dom"/>
</dbReference>
<dbReference type="GO" id="GO:0005524">
    <property type="term" value="F:ATP binding"/>
    <property type="evidence" value="ECO:0007669"/>
    <property type="project" value="UniProtKB-UniRule"/>
</dbReference>
<feature type="region of interest" description="Disordered" evidence="1">
    <location>
        <begin position="892"/>
        <end position="911"/>
    </location>
</feature>
<feature type="compositionally biased region" description="Low complexity" evidence="1">
    <location>
        <begin position="799"/>
        <end position="818"/>
    </location>
</feature>
<name>Q6MGI4_NEUCS</name>
<evidence type="ECO:0000256" key="1">
    <source>
        <dbReference type="SAM" id="MobiDB-lite"/>
    </source>
</evidence>
<feature type="compositionally biased region" description="Basic and acidic residues" evidence="1">
    <location>
        <begin position="1149"/>
        <end position="1162"/>
    </location>
</feature>
<dbReference type="GO" id="GO:0004672">
    <property type="term" value="F:protein kinase activity"/>
    <property type="evidence" value="ECO:0007669"/>
    <property type="project" value="InterPro"/>
</dbReference>
<feature type="compositionally biased region" description="Acidic residues" evidence="1">
    <location>
        <begin position="1241"/>
        <end position="1264"/>
    </location>
</feature>
<reference evidence="2" key="1">
    <citation type="submission" date="2003-12" db="EMBL/GenBank/DDBJ databases">
        <authorList>
            <person name="Schulte U."/>
            <person name="Aign V."/>
            <person name="Hoheisel J."/>
            <person name="Brandt P."/>
            <person name="Fartmann B."/>
            <person name="Holland R."/>
            <person name="Nyakatura G."/>
            <person name="Mewes H.W."/>
            <person name="Mannhaupt G."/>
        </authorList>
    </citation>
    <scope>NUCLEOTIDE SEQUENCE</scope>
</reference>
<dbReference type="Gene3D" id="1.10.510.10">
    <property type="entry name" value="Transferase(Phosphotransferase) domain 1"/>
    <property type="match status" value="1"/>
</dbReference>
<feature type="region of interest" description="Disordered" evidence="1">
    <location>
        <begin position="984"/>
        <end position="1086"/>
    </location>
</feature>
<dbReference type="InterPro" id="IPR053083">
    <property type="entry name" value="TF_kinase-domain_protein"/>
</dbReference>
<feature type="region of interest" description="Disordered" evidence="1">
    <location>
        <begin position="1238"/>
        <end position="1271"/>
    </location>
</feature>
<sequence>MAYRPQKQGGRGLMDRVEPPAADLYGERAVQREMLRYQQDNGYPCVLYRRGELHLRDTPEHRALRKRWKPPIPGPMWRNHFTNPFYGANQMYEIVPFSRRGLPPQNPVGAQQAGAPGQNNPGNQAQAPGPQVGDRFKGGQPVHVQEAIARARVFLETSSDFRIKKVLGWGGMGAVLLAELRQPREGQSQNVVIKMNLVDRGRDNFRQEKQNHVRVARAAHVVQCLVVEDGRQQQDKDKNKTGLGINRNAPAAMKRKYAGDAADSAFQVAKRTRLTTGEEEKGPGGDRPIVAAPASGESPRAALRGPLARAIFDRAREAMHLKGASKRRSDGDHDINNHPDLMVIEPMWRGDFDLWIRKMAHSGEKFHSKVLWLIFECLFKGVLAMAHPPRHYHEYRETGGRTGPIMEERLPDREDVVSFDKDNFIHFDLDLANILVGDFNVPTRESHSVTPNIKIADLGLGTNMATEKNDFFKMWGSRFCGKPGAGWLSPEQFHPEWDYIKYTPSTTVNFTPTIAGNYTWKTNLYWIGQVMWCLVTLHKPSRMPFPYWITDHRPPGRRRGRAENQGRFWSWGGLINHTRYNHIDEDLRAAIVLCMADSPAMRPEAKQLWDWIHEKTSSEWEGLSEDEARQWAARFFESPGVPGPARPAVFEQPGEEKAESLAKNSRPPWGKIPELAGVSPSKQSVSTFDFTFKVPGKWPKLQSTRPVKVKKKPAFPRPAPKAAADTPNHDPQQAVPNPPDPAPQQAEEPPAKSPFGRPRRKSSGVKAEQIKAAVEAVEANPVPQEKAVPDLQGSDQEATVRPVAPVAPTPAAAAAPTRRPTPKERIQAALEGTAAEPAPAPVIPQLPPPKAGTNAVAGRVRTFVVPSDSTAATSSTAAAAAAKVAAAIAQATSQARAAREGAPSSSPTNKRLTALGAGVRLLPHTKSGGIQGTPLQPNPPRKQVNFQTPPPIAADAVVPFLPRDLGSARGKPQRLLNRGIIGHHGAAAQGQRKPGGMYRPPLQHPNQPLQENRPPQQNWLPQQAQVPQQQQQPQQPPPQQPQQLKLPTAFILPNNRPGGSALPPQRPPGPPTPLVRRLNPTNRKVGGQYDLRARRKNTVLRGPGPSRLQQAWTPRDLAEGGKAGRAGSGLFAGLKLGRRVTAVPQAIIQEDHPAGKEEEKEGFGAGSGKSEQKLASSSIPQSSVSAVGRGPSSLIVGWEHLEEEPAAPLSPRELERRRLEFERFQARNMLYNGSLLGVNWDGEDSSDSDEPMGSTGDEEEDGSEDAMAVSEASTTIGRFASFYFRFGGFGRGGSNS</sequence>
<dbReference type="PROSITE" id="PS50011">
    <property type="entry name" value="PROTEIN_KINASE_DOM"/>
    <property type="match status" value="1"/>
</dbReference>
<dbReference type="SMART" id="SM00220">
    <property type="entry name" value="S_TKc"/>
    <property type="match status" value="1"/>
</dbReference>
<feature type="region of interest" description="Disordered" evidence="1">
    <location>
        <begin position="273"/>
        <end position="300"/>
    </location>
</feature>
<reference evidence="2" key="2">
    <citation type="submission" date="2003-12" db="EMBL/GenBank/DDBJ databases">
        <authorList>
            <person name="German Neurospora genome project"/>
        </authorList>
    </citation>
    <scope>NUCLEOTIDE SEQUENCE</scope>
</reference>
<evidence type="ECO:0000313" key="2">
    <source>
        <dbReference type="EMBL" id="CAE81954.1"/>
    </source>
</evidence>
<feature type="compositionally biased region" description="Pro residues" evidence="1">
    <location>
        <begin position="1064"/>
        <end position="1073"/>
    </location>
</feature>
<dbReference type="PROSITE" id="PS00107">
    <property type="entry name" value="PROTEIN_KINASE_ATP"/>
    <property type="match status" value="1"/>
</dbReference>
<feature type="region of interest" description="Disordered" evidence="1">
    <location>
        <begin position="923"/>
        <end position="944"/>
    </location>
</feature>
<feature type="region of interest" description="Disordered" evidence="1">
    <location>
        <begin position="696"/>
        <end position="854"/>
    </location>
</feature>
<dbReference type="OrthoDB" id="4062651at2759"/>
<dbReference type="PANTHER" id="PTHR44305:SF24">
    <property type="entry name" value="TYROSINE-PROTEIN KINASE C03B1.5-RELATED"/>
    <property type="match status" value="1"/>
</dbReference>
<gene>
    <name evidence="2" type="primary">90C4.280</name>
</gene>
<dbReference type="SUPFAM" id="SSF56112">
    <property type="entry name" value="Protein kinase-like (PK-like)"/>
    <property type="match status" value="1"/>
</dbReference>
<dbReference type="eggNOG" id="ENOG502SXF6">
    <property type="taxonomic scope" value="Eukaryota"/>
</dbReference>
<feature type="compositionally biased region" description="Pro residues" evidence="1">
    <location>
        <begin position="838"/>
        <end position="850"/>
    </location>
</feature>
<dbReference type="HOGENOM" id="CLU_264929_0_0_1"/>
<feature type="compositionally biased region" description="Low complexity" evidence="1">
    <location>
        <begin position="720"/>
        <end position="735"/>
    </location>
</feature>